<dbReference type="OMA" id="GTSDGHW"/>
<organism evidence="7 8">
    <name type="scientific">Capsaspora owczarzaki (strain ATCC 30864)</name>
    <dbReference type="NCBI Taxonomy" id="595528"/>
    <lineage>
        <taxon>Eukaryota</taxon>
        <taxon>Filasterea</taxon>
        <taxon>Capsaspora</taxon>
    </lineage>
</organism>
<evidence type="ECO:0000259" key="6">
    <source>
        <dbReference type="Pfam" id="PF07687"/>
    </source>
</evidence>
<dbReference type="OrthoDB" id="3064516at2759"/>
<dbReference type="GO" id="GO:0046872">
    <property type="term" value="F:metal ion binding"/>
    <property type="evidence" value="ECO:0007669"/>
    <property type="project" value="UniProtKB-KW"/>
</dbReference>
<dbReference type="STRING" id="595528.A0A0D2W0F0"/>
<dbReference type="InterPro" id="IPR036264">
    <property type="entry name" value="Bact_exopeptidase_dim_dom"/>
</dbReference>
<evidence type="ECO:0000256" key="4">
    <source>
        <dbReference type="ARBA" id="ARBA00022801"/>
    </source>
</evidence>
<dbReference type="Gene3D" id="3.30.70.360">
    <property type="match status" value="1"/>
</dbReference>
<dbReference type="GO" id="GO:0006526">
    <property type="term" value="P:L-arginine biosynthetic process"/>
    <property type="evidence" value="ECO:0007669"/>
    <property type="project" value="TreeGrafter"/>
</dbReference>
<evidence type="ECO:0000256" key="3">
    <source>
        <dbReference type="ARBA" id="ARBA00022723"/>
    </source>
</evidence>
<protein>
    <recommendedName>
        <fullName evidence="6">Peptidase M20 dimerisation domain-containing protein</fullName>
    </recommendedName>
</protein>
<dbReference type="InParanoid" id="A0A0D2W0F0"/>
<dbReference type="InterPro" id="IPR002933">
    <property type="entry name" value="Peptidase_M20"/>
</dbReference>
<dbReference type="PhylomeDB" id="A0A0D2W0F0"/>
<dbReference type="Pfam" id="PF07687">
    <property type="entry name" value="M20_dimer"/>
    <property type="match status" value="1"/>
</dbReference>
<dbReference type="Pfam" id="PF01546">
    <property type="entry name" value="Peptidase_M20"/>
    <property type="match status" value="1"/>
</dbReference>
<dbReference type="PANTHER" id="PTHR43808">
    <property type="entry name" value="ACETYLORNITHINE DEACETYLASE"/>
    <property type="match status" value="1"/>
</dbReference>
<dbReference type="SUPFAM" id="SSF53187">
    <property type="entry name" value="Zn-dependent exopeptidases"/>
    <property type="match status" value="1"/>
</dbReference>
<evidence type="ECO:0000313" key="8">
    <source>
        <dbReference type="Proteomes" id="UP000008743"/>
    </source>
</evidence>
<evidence type="ECO:0000256" key="1">
    <source>
        <dbReference type="ARBA" id="ARBA00001947"/>
    </source>
</evidence>
<evidence type="ECO:0000256" key="2">
    <source>
        <dbReference type="ARBA" id="ARBA00006247"/>
    </source>
</evidence>
<dbReference type="Gene3D" id="3.40.630.10">
    <property type="entry name" value="Zn peptidases"/>
    <property type="match status" value="1"/>
</dbReference>
<feature type="domain" description="Peptidase M20 dimerisation" evidence="6">
    <location>
        <begin position="180"/>
        <end position="279"/>
    </location>
</feature>
<keyword evidence="4" id="KW-0378">Hydrolase</keyword>
<dbReference type="InterPro" id="IPR011650">
    <property type="entry name" value="Peptidase_M20_dimer"/>
</dbReference>
<dbReference type="SUPFAM" id="SSF55031">
    <property type="entry name" value="Bacterial exopeptidase dimerisation domain"/>
    <property type="match status" value="1"/>
</dbReference>
<comment type="cofactor">
    <cofactor evidence="1">
        <name>Zn(2+)</name>
        <dbReference type="ChEBI" id="CHEBI:29105"/>
    </cofactor>
</comment>
<name>A0A0D2W0F0_CAPO3</name>
<comment type="similarity">
    <text evidence="2">Belongs to the peptidase M20A family.</text>
</comment>
<gene>
    <name evidence="7" type="ORF">CAOG_007771</name>
</gene>
<reference evidence="8" key="1">
    <citation type="submission" date="2011-02" db="EMBL/GenBank/DDBJ databases">
        <title>The Genome Sequence of Capsaspora owczarzaki ATCC 30864.</title>
        <authorList>
            <person name="Russ C."/>
            <person name="Cuomo C."/>
            <person name="Burger G."/>
            <person name="Gray M.W."/>
            <person name="Holland P.W.H."/>
            <person name="King N."/>
            <person name="Lang F.B.F."/>
            <person name="Roger A.J."/>
            <person name="Ruiz-Trillo I."/>
            <person name="Young S.K."/>
            <person name="Zeng Q."/>
            <person name="Gargeya S."/>
            <person name="Alvarado L."/>
            <person name="Berlin A."/>
            <person name="Chapman S.B."/>
            <person name="Chen Z."/>
            <person name="Freedman E."/>
            <person name="Gellesch M."/>
            <person name="Goldberg J."/>
            <person name="Griggs A."/>
            <person name="Gujja S."/>
            <person name="Heilman E."/>
            <person name="Heiman D."/>
            <person name="Howarth C."/>
            <person name="Mehta T."/>
            <person name="Neiman D."/>
            <person name="Pearson M."/>
            <person name="Roberts A."/>
            <person name="Saif S."/>
            <person name="Shea T."/>
            <person name="Shenoy N."/>
            <person name="Sisk P."/>
            <person name="Stolte C."/>
            <person name="Sykes S."/>
            <person name="White J."/>
            <person name="Yandava C."/>
            <person name="Haas B."/>
            <person name="Nusbaum C."/>
            <person name="Birren B."/>
        </authorList>
    </citation>
    <scope>NUCLEOTIDE SEQUENCE</scope>
    <source>
        <strain evidence="8">ATCC 30864</strain>
    </source>
</reference>
<dbReference type="InterPro" id="IPR050072">
    <property type="entry name" value="Peptidase_M20A"/>
</dbReference>
<dbReference type="RefSeq" id="XP_004342844.1">
    <property type="nucleotide sequence ID" value="XM_004342795.2"/>
</dbReference>
<dbReference type="PROSITE" id="PS00758">
    <property type="entry name" value="ARGE_DAPE_CPG2_1"/>
    <property type="match status" value="1"/>
</dbReference>
<keyword evidence="8" id="KW-1185">Reference proteome</keyword>
<sequence>MSDARLLEVFALTKALVDIPSASRDVAQCRVCLSFIQEYFAGTAWHLTPIAKSPSASPMLYISSKPWPASGSGAKPFSKVLILGHVDVVPMATYGIEGEPTGVIRGRGVSDMKGPVAALMHLLKSLNPANLDLAMLVVTDEEIGGIDGAKFAFADAEGPHISCDMCLCPDGGDNFKLVTHEKGVFRIELTASGKSAHSAYPWNGDNAVLTLIDEIGRVGSIQHDGKPVFDNVGPQWHSTCVPTIIQGGQVINQVPGSASAKIDMRFTETWTLDTLKTVVFGALASSPNASKIRAEVVFEQPMLLCPPELPCMIATKKVMEDHVHHDVEYSRGHGTSDGHWADFPVVMFKPIGGGLHQDDEWVDFPSILTFYDICADVIKLFA</sequence>
<keyword evidence="5" id="KW-0862">Zinc</keyword>
<evidence type="ECO:0000313" key="7">
    <source>
        <dbReference type="EMBL" id="KJE97662.1"/>
    </source>
</evidence>
<dbReference type="Proteomes" id="UP000008743">
    <property type="component" value="Unassembled WGS sequence"/>
</dbReference>
<dbReference type="EMBL" id="KE346375">
    <property type="protein sequence ID" value="KJE97662.1"/>
    <property type="molecule type" value="Genomic_DNA"/>
</dbReference>
<dbReference type="AlphaFoldDB" id="A0A0D2W0F0"/>
<keyword evidence="3" id="KW-0479">Metal-binding</keyword>
<proteinExistence type="inferred from homology"/>
<accession>A0A0D2W0F0</accession>
<dbReference type="InterPro" id="IPR001261">
    <property type="entry name" value="ArgE/DapE_CS"/>
</dbReference>
<dbReference type="eggNOG" id="KOG2275">
    <property type="taxonomic scope" value="Eukaryota"/>
</dbReference>
<dbReference type="PANTHER" id="PTHR43808:SF31">
    <property type="entry name" value="N-ACETYL-L-CITRULLINE DEACETYLASE"/>
    <property type="match status" value="1"/>
</dbReference>
<evidence type="ECO:0000256" key="5">
    <source>
        <dbReference type="ARBA" id="ARBA00022833"/>
    </source>
</evidence>
<dbReference type="GO" id="GO:0008777">
    <property type="term" value="F:acetylornithine deacetylase activity"/>
    <property type="evidence" value="ECO:0007669"/>
    <property type="project" value="TreeGrafter"/>
</dbReference>